<accession>A0ABX1GG88</accession>
<evidence type="ECO:0000313" key="2">
    <source>
        <dbReference type="Proteomes" id="UP000765845"/>
    </source>
</evidence>
<keyword evidence="2" id="KW-1185">Reference proteome</keyword>
<organism evidence="1 2">
    <name type="scientific">Spongiibacter thalassae</name>
    <dbReference type="NCBI Taxonomy" id="2721624"/>
    <lineage>
        <taxon>Bacteria</taxon>
        <taxon>Pseudomonadati</taxon>
        <taxon>Pseudomonadota</taxon>
        <taxon>Gammaproteobacteria</taxon>
        <taxon>Cellvibrionales</taxon>
        <taxon>Spongiibacteraceae</taxon>
        <taxon>Spongiibacter</taxon>
    </lineage>
</organism>
<reference evidence="1 2" key="1">
    <citation type="submission" date="2020-04" db="EMBL/GenBank/DDBJ databases">
        <authorList>
            <person name="Yoon J."/>
        </authorList>
    </citation>
    <scope>NUCLEOTIDE SEQUENCE [LARGE SCALE GENOMIC DNA]</scope>
    <source>
        <strain evidence="1 2">KMU-166</strain>
    </source>
</reference>
<sequence length="195" mass="22139">MEKPFSQACENNKTPILEQLLPALQDSRSVLEIGSGTGQHAVHFAAAMPHLQWQCCDQRPYLDGIRQWIADSHLSNLLPPQEFEVNHSPWPSGEFDTVYSANTLHIMSWPSVERLFARLAEQPGITRLCIYGPFNYHGDFTSDSNASFDRWLKDRDPLSGIRDMEAVNALAAEAGYTLHRDYAMPANNRLVIWLR</sequence>
<name>A0ABX1GG88_9GAMM</name>
<dbReference type="PANTHER" id="PTHR20974">
    <property type="entry name" value="UPF0585 PROTEIN CG18661"/>
    <property type="match status" value="1"/>
</dbReference>
<evidence type="ECO:0000313" key="1">
    <source>
        <dbReference type="EMBL" id="NKI18227.1"/>
    </source>
</evidence>
<dbReference type="Pfam" id="PF06080">
    <property type="entry name" value="DUF938"/>
    <property type="match status" value="1"/>
</dbReference>
<comment type="caution">
    <text evidence="1">The sequence shown here is derived from an EMBL/GenBank/DDBJ whole genome shotgun (WGS) entry which is preliminary data.</text>
</comment>
<dbReference type="Proteomes" id="UP000765845">
    <property type="component" value="Unassembled WGS sequence"/>
</dbReference>
<gene>
    <name evidence="1" type="ORF">HCU74_12500</name>
</gene>
<dbReference type="InterPro" id="IPR029063">
    <property type="entry name" value="SAM-dependent_MTases_sf"/>
</dbReference>
<dbReference type="InterPro" id="IPR010342">
    <property type="entry name" value="DUF938"/>
</dbReference>
<dbReference type="PANTHER" id="PTHR20974:SF0">
    <property type="entry name" value="UPF0585 PROTEIN CG18661"/>
    <property type="match status" value="1"/>
</dbReference>
<dbReference type="Gene3D" id="3.40.50.150">
    <property type="entry name" value="Vaccinia Virus protein VP39"/>
    <property type="match status" value="1"/>
</dbReference>
<dbReference type="EMBL" id="JAAWWK010000004">
    <property type="protein sequence ID" value="NKI18227.1"/>
    <property type="molecule type" value="Genomic_DNA"/>
</dbReference>
<dbReference type="RefSeq" id="WP_168450937.1">
    <property type="nucleotide sequence ID" value="NZ_JAAWWK010000004.1"/>
</dbReference>
<proteinExistence type="predicted"/>
<protein>
    <submittedName>
        <fullName evidence="1">DUF938 domain-containing protein</fullName>
    </submittedName>
</protein>
<dbReference type="SUPFAM" id="SSF53335">
    <property type="entry name" value="S-adenosyl-L-methionine-dependent methyltransferases"/>
    <property type="match status" value="1"/>
</dbReference>